<feature type="coiled-coil region" evidence="2">
    <location>
        <begin position="197"/>
        <end position="235"/>
    </location>
</feature>
<dbReference type="GO" id="GO:0006508">
    <property type="term" value="P:proteolysis"/>
    <property type="evidence" value="ECO:0007669"/>
    <property type="project" value="UniProtKB-KW"/>
</dbReference>
<dbReference type="InterPro" id="IPR000163">
    <property type="entry name" value="Prohibitin"/>
</dbReference>
<dbReference type="SUPFAM" id="SSF117892">
    <property type="entry name" value="Band 7/SPFH domain"/>
    <property type="match status" value="1"/>
</dbReference>
<evidence type="ECO:0000259" key="3">
    <source>
        <dbReference type="SMART" id="SM00244"/>
    </source>
</evidence>
<keyword evidence="4" id="KW-0378">Hydrolase</keyword>
<feature type="domain" description="Band 7" evidence="3">
    <location>
        <begin position="43"/>
        <end position="205"/>
    </location>
</feature>
<keyword evidence="4" id="KW-0645">Protease</keyword>
<organism evidence="4 5">
    <name type="scientific">Ciceribacter lividus</name>
    <dbReference type="NCBI Taxonomy" id="1197950"/>
    <lineage>
        <taxon>Bacteria</taxon>
        <taxon>Pseudomonadati</taxon>
        <taxon>Pseudomonadota</taxon>
        <taxon>Alphaproteobacteria</taxon>
        <taxon>Hyphomicrobiales</taxon>
        <taxon>Rhizobiaceae</taxon>
        <taxon>Ciceribacter</taxon>
    </lineage>
</organism>
<comment type="subcellular location">
    <subcellularLocation>
        <location evidence="1">Membrane</location>
        <topology evidence="1">Single-pass membrane protein</topology>
    </subcellularLocation>
</comment>
<dbReference type="InterPro" id="IPR001107">
    <property type="entry name" value="Band_7"/>
</dbReference>
<dbReference type="CDD" id="cd03401">
    <property type="entry name" value="SPFH_prohibitin"/>
    <property type="match status" value="1"/>
</dbReference>
<evidence type="ECO:0000313" key="4">
    <source>
        <dbReference type="EMBL" id="RCW28159.1"/>
    </source>
</evidence>
<evidence type="ECO:0000256" key="1">
    <source>
        <dbReference type="ARBA" id="ARBA00004167"/>
    </source>
</evidence>
<dbReference type="PANTHER" id="PTHR42911">
    <property type="entry name" value="MODULATOR OF FTSH PROTEASE HFLC"/>
    <property type="match status" value="1"/>
</dbReference>
<protein>
    <submittedName>
        <fullName evidence="4">Regulator of protease activity HflC (Stomatin/prohibitin superfamily)</fullName>
    </submittedName>
</protein>
<dbReference type="Proteomes" id="UP000252582">
    <property type="component" value="Unassembled WGS sequence"/>
</dbReference>
<dbReference type="InterPro" id="IPR036013">
    <property type="entry name" value="Band_7/SPFH_dom_sf"/>
</dbReference>
<dbReference type="SMART" id="SM00244">
    <property type="entry name" value="PHB"/>
    <property type="match status" value="1"/>
</dbReference>
<comment type="caution">
    <text evidence="4">The sequence shown here is derived from an EMBL/GenBank/DDBJ whole genome shotgun (WGS) entry which is preliminary data.</text>
</comment>
<reference evidence="4 5" key="1">
    <citation type="submission" date="2018-07" db="EMBL/GenBank/DDBJ databases">
        <title>Genomic Encyclopedia of Type Strains, Phase IV (KMG-IV): sequencing the most valuable type-strain genomes for metagenomic binning, comparative biology and taxonomic classification.</title>
        <authorList>
            <person name="Goeker M."/>
        </authorList>
    </citation>
    <scope>NUCLEOTIDE SEQUENCE [LARGE SCALE GENOMIC DNA]</scope>
    <source>
        <strain evidence="4 5">DSM 25528</strain>
    </source>
</reference>
<name>A0A6I7HTD4_9HYPH</name>
<dbReference type="Gene3D" id="3.30.479.30">
    <property type="entry name" value="Band 7 domain"/>
    <property type="match status" value="1"/>
</dbReference>
<sequence length="303" mass="32589">MAKLALGHALGSNGGGSSAGGSGRARILLYVGVAAIVAVMGSKSFYTVDEGERGVILRMGAVVGTAEPGLGFKIPFLDRVVKISVQSRAQIYEQVETYSRDQQAATMKLSVNYRLPANEVERIYAEYGGEDGVVQRLIDRRVFEQAKNVFGKFNAVTAIQERVRLNAETETAIRDAVKGPVLIDSVQIENIDFSDAYEQSIENRMLAEVEVQKLRQNAEREKVQAEITVTQANAQAQAVRAQAEAQAAATRLAGEAEADAIRAKGAALRDNPALIDLIAAERWNGQLPATMIPGSAVPFIGTK</sequence>
<keyword evidence="5" id="KW-1185">Reference proteome</keyword>
<dbReference type="PANTHER" id="PTHR42911:SF2">
    <property type="entry name" value="PROHIBITIN FAMILY PROTEIN"/>
    <property type="match status" value="1"/>
</dbReference>
<dbReference type="GO" id="GO:0016020">
    <property type="term" value="C:membrane"/>
    <property type="evidence" value="ECO:0007669"/>
    <property type="project" value="UniProtKB-SubCell"/>
</dbReference>
<dbReference type="AlphaFoldDB" id="A0A6I7HTD4"/>
<evidence type="ECO:0000313" key="5">
    <source>
        <dbReference type="Proteomes" id="UP000252582"/>
    </source>
</evidence>
<keyword evidence="2" id="KW-0175">Coiled coil</keyword>
<accession>A0A6I7HTD4</accession>
<dbReference type="Pfam" id="PF01145">
    <property type="entry name" value="Band_7"/>
    <property type="match status" value="1"/>
</dbReference>
<gene>
    <name evidence="4" type="ORF">DFR48_101168</name>
</gene>
<proteinExistence type="predicted"/>
<evidence type="ECO:0000256" key="2">
    <source>
        <dbReference type="SAM" id="Coils"/>
    </source>
</evidence>
<dbReference type="EMBL" id="QPIX01000001">
    <property type="protein sequence ID" value="RCW28159.1"/>
    <property type="molecule type" value="Genomic_DNA"/>
</dbReference>
<dbReference type="GO" id="GO:0008233">
    <property type="term" value="F:peptidase activity"/>
    <property type="evidence" value="ECO:0007669"/>
    <property type="project" value="UniProtKB-KW"/>
</dbReference>